<proteinExistence type="predicted"/>
<dbReference type="Proteomes" id="UP000005824">
    <property type="component" value="Unassembled WGS sequence"/>
</dbReference>
<dbReference type="InParanoid" id="B4DA46"/>
<name>B4DA46_9BACT</name>
<sequence length="332" mass="35225">MAAPAIDPESGVLIYPQWLTWEHQFSATNNPYDWAITSGAFPTGMTFQPSGSVTVSATGDTVNWTAHGLANGTCVVFRSLTGGTGLAINTRYFVVNAAADTFKLSTTPGGSAIDVTVDYTAALIYRPGFLTGAGTVPGVSDVRITATNADPATSAEVLFSLGIISAAAAPDANADLVWDLATDNLIVQTNSTLNLTPADRATPILFFKEHDDRILRLRTVKNASIIDLGAIDDDACLMVVKEVEPDAKIEISTNSQKIGTGDANSILIYIKLNGSSLAGALSNYEDDKGTILNALVEIELTYPNPYFASTPATLRRTSKTFTIQIERDLGDH</sequence>
<dbReference type="EMBL" id="ABVL01000029">
    <property type="protein sequence ID" value="EDY16673.1"/>
    <property type="molecule type" value="Genomic_DNA"/>
</dbReference>
<dbReference type="RefSeq" id="WP_006983107.1">
    <property type="nucleotide sequence ID" value="NZ_ABVL01000029.1"/>
</dbReference>
<dbReference type="STRING" id="497964.CfE428DRAFT_5786"/>
<accession>B4DA46</accession>
<comment type="caution">
    <text evidence="1">The sequence shown here is derived from an EMBL/GenBank/DDBJ whole genome shotgun (WGS) entry which is preliminary data.</text>
</comment>
<reference evidence="1 2" key="1">
    <citation type="journal article" date="2011" name="J. Bacteriol.">
        <title>Genome sequence of Chthoniobacter flavus Ellin428, an aerobic heterotrophic soil bacterium.</title>
        <authorList>
            <person name="Kant R."/>
            <person name="van Passel M.W."/>
            <person name="Palva A."/>
            <person name="Lucas S."/>
            <person name="Lapidus A."/>
            <person name="Glavina Del Rio T."/>
            <person name="Dalin E."/>
            <person name="Tice H."/>
            <person name="Bruce D."/>
            <person name="Goodwin L."/>
            <person name="Pitluck S."/>
            <person name="Larimer F.W."/>
            <person name="Land M.L."/>
            <person name="Hauser L."/>
            <person name="Sangwan P."/>
            <person name="de Vos W.M."/>
            <person name="Janssen P.H."/>
            <person name="Smidt H."/>
        </authorList>
    </citation>
    <scope>NUCLEOTIDE SEQUENCE [LARGE SCALE GENOMIC DNA]</scope>
    <source>
        <strain evidence="1 2">Ellin428</strain>
    </source>
</reference>
<organism evidence="1 2">
    <name type="scientific">Chthoniobacter flavus Ellin428</name>
    <dbReference type="NCBI Taxonomy" id="497964"/>
    <lineage>
        <taxon>Bacteria</taxon>
        <taxon>Pseudomonadati</taxon>
        <taxon>Verrucomicrobiota</taxon>
        <taxon>Spartobacteria</taxon>
        <taxon>Chthoniobacterales</taxon>
        <taxon>Chthoniobacteraceae</taxon>
        <taxon>Chthoniobacter</taxon>
    </lineage>
</organism>
<evidence type="ECO:0000313" key="2">
    <source>
        <dbReference type="Proteomes" id="UP000005824"/>
    </source>
</evidence>
<protein>
    <submittedName>
        <fullName evidence="1">Uncharacterized protein</fullName>
    </submittedName>
</protein>
<dbReference type="AlphaFoldDB" id="B4DA46"/>
<gene>
    <name evidence="1" type="ORF">CfE428DRAFT_5786</name>
</gene>
<evidence type="ECO:0000313" key="1">
    <source>
        <dbReference type="EMBL" id="EDY16673.1"/>
    </source>
</evidence>
<keyword evidence="2" id="KW-1185">Reference proteome</keyword>